<dbReference type="GO" id="GO:0003677">
    <property type="term" value="F:DNA binding"/>
    <property type="evidence" value="ECO:0007669"/>
    <property type="project" value="UniProtKB-KW"/>
</dbReference>
<protein>
    <submittedName>
        <fullName evidence="15">Uncharacterized protein</fullName>
    </submittedName>
</protein>
<evidence type="ECO:0000259" key="13">
    <source>
        <dbReference type="PROSITE" id="PS51536"/>
    </source>
</evidence>
<keyword evidence="7" id="KW-0539">Nucleus</keyword>
<dbReference type="Proteomes" id="UP000887566">
    <property type="component" value="Unplaced"/>
</dbReference>
<dbReference type="PANTHER" id="PTHR24392">
    <property type="entry name" value="ZINC FINGER PROTEIN"/>
    <property type="match status" value="1"/>
</dbReference>
<evidence type="ECO:0000259" key="12">
    <source>
        <dbReference type="PROSITE" id="PS51513"/>
    </source>
</evidence>
<feature type="compositionally biased region" description="Gly residues" evidence="10">
    <location>
        <begin position="522"/>
        <end position="532"/>
    </location>
</feature>
<feature type="short sequence motif" description="FFD box" evidence="8">
    <location>
        <begin position="422"/>
        <end position="438"/>
    </location>
</feature>
<name>A0A914VEW7_9BILA</name>
<dbReference type="SUPFAM" id="SSF57667">
    <property type="entry name" value="beta-beta-alpha zinc fingers"/>
    <property type="match status" value="1"/>
</dbReference>
<evidence type="ECO:0000256" key="6">
    <source>
        <dbReference type="ARBA" id="ARBA00023125"/>
    </source>
</evidence>
<dbReference type="PROSITE" id="PS51513">
    <property type="entry name" value="FFD"/>
    <property type="match status" value="1"/>
</dbReference>
<dbReference type="GO" id="GO:0008270">
    <property type="term" value="F:zinc ion binding"/>
    <property type="evidence" value="ECO:0007669"/>
    <property type="project" value="UniProtKB-KW"/>
</dbReference>
<feature type="domain" description="TFG box profile" evidence="13">
    <location>
        <begin position="446"/>
        <end position="466"/>
    </location>
</feature>
<feature type="short sequence motif" description="TFG box" evidence="9">
    <location>
        <begin position="446"/>
        <end position="466"/>
    </location>
</feature>
<feature type="domain" description="DFDF" evidence="11">
    <location>
        <begin position="338"/>
        <end position="374"/>
    </location>
</feature>
<accession>A0A914VEW7</accession>
<evidence type="ECO:0000256" key="8">
    <source>
        <dbReference type="PROSITE-ProRule" id="PRU00846"/>
    </source>
</evidence>
<feature type="region of interest" description="Disordered" evidence="10">
    <location>
        <begin position="441"/>
        <end position="485"/>
    </location>
</feature>
<dbReference type="WBParaSite" id="PSAMB.scaffold1912size26754.g15597.t1">
    <property type="protein sequence ID" value="PSAMB.scaffold1912size26754.g15597.t1"/>
    <property type="gene ID" value="PSAMB.scaffold1912size26754.g15597"/>
</dbReference>
<evidence type="ECO:0000256" key="10">
    <source>
        <dbReference type="SAM" id="MobiDB-lite"/>
    </source>
</evidence>
<dbReference type="InterPro" id="IPR019050">
    <property type="entry name" value="FDF_dom"/>
</dbReference>
<proteinExistence type="predicted"/>
<keyword evidence="6" id="KW-0238">DNA-binding</keyword>
<evidence type="ECO:0000313" key="14">
    <source>
        <dbReference type="Proteomes" id="UP000887566"/>
    </source>
</evidence>
<feature type="domain" description="FFD box profile" evidence="12">
    <location>
        <begin position="422"/>
        <end position="438"/>
    </location>
</feature>
<evidence type="ECO:0000259" key="11">
    <source>
        <dbReference type="PROSITE" id="PS51512"/>
    </source>
</evidence>
<dbReference type="InterPro" id="IPR025761">
    <property type="entry name" value="FFD_box"/>
</dbReference>
<keyword evidence="4" id="KW-0863">Zinc-finger</keyword>
<evidence type="ECO:0000256" key="1">
    <source>
        <dbReference type="ARBA" id="ARBA00004123"/>
    </source>
</evidence>
<evidence type="ECO:0000256" key="2">
    <source>
        <dbReference type="ARBA" id="ARBA00022723"/>
    </source>
</evidence>
<dbReference type="SMART" id="SM01199">
    <property type="entry name" value="FDF"/>
    <property type="match status" value="1"/>
</dbReference>
<keyword evidence="14" id="KW-1185">Reference proteome</keyword>
<feature type="region of interest" description="Disordered" evidence="10">
    <location>
        <begin position="522"/>
        <end position="544"/>
    </location>
</feature>
<dbReference type="Gene3D" id="3.30.160.60">
    <property type="entry name" value="Classic Zinc Finger"/>
    <property type="match status" value="2"/>
</dbReference>
<evidence type="ECO:0000256" key="3">
    <source>
        <dbReference type="ARBA" id="ARBA00022737"/>
    </source>
</evidence>
<dbReference type="InterPro" id="IPR025762">
    <property type="entry name" value="DFDF"/>
</dbReference>
<keyword evidence="2" id="KW-0479">Metal-binding</keyword>
<feature type="compositionally biased region" description="Low complexity" evidence="10">
    <location>
        <begin position="533"/>
        <end position="544"/>
    </location>
</feature>
<dbReference type="InterPro" id="IPR025768">
    <property type="entry name" value="TFG_box"/>
</dbReference>
<evidence type="ECO:0000256" key="9">
    <source>
        <dbReference type="PROSITE-ProRule" id="PRU00869"/>
    </source>
</evidence>
<comment type="subcellular location">
    <subcellularLocation>
        <location evidence="1">Nucleus</location>
    </subcellularLocation>
</comment>
<evidence type="ECO:0000256" key="5">
    <source>
        <dbReference type="ARBA" id="ARBA00022833"/>
    </source>
</evidence>
<evidence type="ECO:0000313" key="15">
    <source>
        <dbReference type="WBParaSite" id="PSAMB.scaffold1912size26754.g15597.t1"/>
    </source>
</evidence>
<feature type="region of interest" description="Disordered" evidence="10">
    <location>
        <begin position="379"/>
        <end position="399"/>
    </location>
</feature>
<keyword evidence="3" id="KW-0677">Repeat</keyword>
<dbReference type="InterPro" id="IPR036236">
    <property type="entry name" value="Znf_C2H2_sf"/>
</dbReference>
<sequence length="544" mass="60282">MQKHKRRGKIACDQCTFSTGSPLCMAKHRAVHQATVVGAKRPKNPLGSISPPAKRIKIEAPPPLVRSKLNGVIATAPPILRSFSSDDSIKQQCDECPYSSENPLLLKLHTKLHFGRQRAFKCNVCSFSANMPESLYHHLSLHGPILTGDEDDAPKTQTRTLHAIARKRNNSLSNEAALMKAGAIVLTCTQCPFRTARADWLEQHRLQHVQHAQQRLLATIKRSALSDDPYGLPKIRRPDRRTDRQLHCPKCSFRCDTPAALRRHCDMHGADAPLACSVCDYRAAHINVVRFHGSRGAPMGGPFPGNFAPRAGFVGPRPGGPRGAPRGNQQGRGGIRRDGEKDKLKFDSDYDFEKANEQFKDTLNSLKDKLKKKLNIGDEEETVDEKKEESHPETGEEISEILPTKKHEEEDEGCDDEELSESFYDKTSSFFDRISCEALERQEGKNTRPNWRKERETNQETFGHSAVRSLAYRRGGGRGYGPRGGYNQRGGGGAYYGNRDGGNAGGGGGGGYRGGYNNYYGGRGGNGGGGYNNGNNNQRYYQRY</sequence>
<feature type="region of interest" description="Disordered" evidence="10">
    <location>
        <begin position="314"/>
        <end position="340"/>
    </location>
</feature>
<dbReference type="PROSITE" id="PS51536">
    <property type="entry name" value="TFG"/>
    <property type="match status" value="1"/>
</dbReference>
<dbReference type="InterPro" id="IPR013087">
    <property type="entry name" value="Znf_C2H2_type"/>
</dbReference>
<evidence type="ECO:0000256" key="4">
    <source>
        <dbReference type="ARBA" id="ARBA00022771"/>
    </source>
</evidence>
<dbReference type="GO" id="GO:0005634">
    <property type="term" value="C:nucleus"/>
    <property type="evidence" value="ECO:0007669"/>
    <property type="project" value="UniProtKB-SubCell"/>
</dbReference>
<dbReference type="PROSITE" id="PS00028">
    <property type="entry name" value="ZINC_FINGER_C2H2_1"/>
    <property type="match status" value="1"/>
</dbReference>
<organism evidence="14 15">
    <name type="scientific">Plectus sambesii</name>
    <dbReference type="NCBI Taxonomy" id="2011161"/>
    <lineage>
        <taxon>Eukaryota</taxon>
        <taxon>Metazoa</taxon>
        <taxon>Ecdysozoa</taxon>
        <taxon>Nematoda</taxon>
        <taxon>Chromadorea</taxon>
        <taxon>Plectida</taxon>
        <taxon>Plectina</taxon>
        <taxon>Plectoidea</taxon>
        <taxon>Plectidae</taxon>
        <taxon>Plectus</taxon>
    </lineage>
</organism>
<feature type="compositionally biased region" description="Basic and acidic residues" evidence="10">
    <location>
        <begin position="441"/>
        <end position="458"/>
    </location>
</feature>
<dbReference type="PROSITE" id="PS51512">
    <property type="entry name" value="DFDF"/>
    <property type="match status" value="1"/>
</dbReference>
<dbReference type="SMART" id="SM00355">
    <property type="entry name" value="ZnF_C2H2"/>
    <property type="match status" value="5"/>
</dbReference>
<feature type="compositionally biased region" description="Basic and acidic residues" evidence="10">
    <location>
        <begin position="384"/>
        <end position="394"/>
    </location>
</feature>
<dbReference type="AlphaFoldDB" id="A0A914VEW7"/>
<evidence type="ECO:0000256" key="7">
    <source>
        <dbReference type="ARBA" id="ARBA00023242"/>
    </source>
</evidence>
<keyword evidence="5" id="KW-0862">Zinc</keyword>
<reference evidence="15" key="1">
    <citation type="submission" date="2022-11" db="UniProtKB">
        <authorList>
            <consortium name="WormBaseParasite"/>
        </authorList>
    </citation>
    <scope>IDENTIFICATION</scope>
</reference>